<dbReference type="GO" id="GO:0019877">
    <property type="term" value="P:diaminopimelate biosynthetic process"/>
    <property type="evidence" value="ECO:0007669"/>
    <property type="project" value="UniProtKB-ARBA"/>
</dbReference>
<feature type="binding site" evidence="2">
    <location>
        <position position="104"/>
    </location>
    <ligand>
        <name>Mn(2+)</name>
        <dbReference type="ChEBI" id="CHEBI:29035"/>
        <label>2</label>
    </ligand>
</feature>
<feature type="domain" description="Peptidase M20 dimerisation" evidence="3">
    <location>
        <begin position="189"/>
        <end position="278"/>
    </location>
</feature>
<keyword evidence="1" id="KW-0378">Hydrolase</keyword>
<dbReference type="Pfam" id="PF01546">
    <property type="entry name" value="Peptidase_M20"/>
    <property type="match status" value="1"/>
</dbReference>
<comment type="caution">
    <text evidence="4">The sequence shown here is derived from an EMBL/GenBank/DDBJ whole genome shotgun (WGS) entry which is preliminary data.</text>
</comment>
<dbReference type="InterPro" id="IPR002933">
    <property type="entry name" value="Peptidase_M20"/>
</dbReference>
<reference evidence="4" key="1">
    <citation type="journal article" date="2021" name="PeerJ">
        <title>Extensive microbial diversity within the chicken gut microbiome revealed by metagenomics and culture.</title>
        <authorList>
            <person name="Gilroy R."/>
            <person name="Ravi A."/>
            <person name="Getino M."/>
            <person name="Pursley I."/>
            <person name="Horton D.L."/>
            <person name="Alikhan N.F."/>
            <person name="Baker D."/>
            <person name="Gharbi K."/>
            <person name="Hall N."/>
            <person name="Watson M."/>
            <person name="Adriaenssens E.M."/>
            <person name="Foster-Nyarko E."/>
            <person name="Jarju S."/>
            <person name="Secka A."/>
            <person name="Antonio M."/>
            <person name="Oren A."/>
            <person name="Chaudhuri R.R."/>
            <person name="La Ragione R."/>
            <person name="Hildebrand F."/>
            <person name="Pallen M.J."/>
        </authorList>
    </citation>
    <scope>NUCLEOTIDE SEQUENCE</scope>
    <source>
        <strain evidence="4">CHK160-9182</strain>
    </source>
</reference>
<comment type="cofactor">
    <cofactor evidence="2">
        <name>Mn(2+)</name>
        <dbReference type="ChEBI" id="CHEBI:29035"/>
    </cofactor>
    <text evidence="2">The Mn(2+) ion enhances activity.</text>
</comment>
<dbReference type="InterPro" id="IPR036264">
    <property type="entry name" value="Bact_exopeptidase_dim_dom"/>
</dbReference>
<feature type="binding site" evidence="2">
    <location>
        <position position="102"/>
    </location>
    <ligand>
        <name>Mn(2+)</name>
        <dbReference type="ChEBI" id="CHEBI:29035"/>
        <label>2</label>
    </ligand>
</feature>
<keyword evidence="2" id="KW-0464">Manganese</keyword>
<dbReference type="PIRSF" id="PIRSF005962">
    <property type="entry name" value="Pept_M20D_amidohydro"/>
    <property type="match status" value="1"/>
</dbReference>
<sequence length="391" mass="42741">MTPLEVLQSWKDEARDIRRTIHQHPELGFEEQHTQETVVQLLQSYGVDSIDTSFAKTGVIATIQGDHAGKTIGLRADIDALPIQEDNTFSHKSTLVGKMHACGHDGHTTMLLMAAKYLATHRNFHGKVVLFFQPAEEGRGGAEAMVVKEKVLERYPVDAIYAMHNWPTLAAGKFAIKSGSIMASSDRVFIRITGKSGHAAQPHNTQDPLLVATHIYQGIQGLVARTIEPTESLVVAITQMHCGETTNAIAGYADMAGTIRTHNEAIRADILQKLQVLVPHMAEAFGMTATIRFGEISHPVTVNTPIEAERAIAVATKLVGAENVVLDISEQMTSEDFAFFLEKVPGCYLFIGNGTQENQSIGLHNSHYDFNDDITPLGASFLVETVLSYAK</sequence>
<evidence type="ECO:0000256" key="1">
    <source>
        <dbReference type="ARBA" id="ARBA00022801"/>
    </source>
</evidence>
<dbReference type="PANTHER" id="PTHR11014:SF63">
    <property type="entry name" value="METALLOPEPTIDASE, PUTATIVE (AFU_ORTHOLOGUE AFUA_6G09600)-RELATED"/>
    <property type="match status" value="1"/>
</dbReference>
<dbReference type="PANTHER" id="PTHR11014">
    <property type="entry name" value="PEPTIDASE M20 FAMILY MEMBER"/>
    <property type="match status" value="1"/>
</dbReference>
<keyword evidence="2" id="KW-0479">Metal-binding</keyword>
<dbReference type="Gene3D" id="3.30.70.360">
    <property type="match status" value="1"/>
</dbReference>
<dbReference type="AlphaFoldDB" id="A0A9D1Q7C7"/>
<dbReference type="NCBIfam" id="TIGR01891">
    <property type="entry name" value="amidohydrolases"/>
    <property type="match status" value="1"/>
</dbReference>
<gene>
    <name evidence="4" type="ORF">H9889_09325</name>
</gene>
<evidence type="ECO:0000256" key="2">
    <source>
        <dbReference type="PIRSR" id="PIRSR005962-1"/>
    </source>
</evidence>
<dbReference type="SUPFAM" id="SSF53187">
    <property type="entry name" value="Zn-dependent exopeptidases"/>
    <property type="match status" value="1"/>
</dbReference>
<evidence type="ECO:0000313" key="4">
    <source>
        <dbReference type="EMBL" id="HIW07506.1"/>
    </source>
</evidence>
<dbReference type="GO" id="GO:0046872">
    <property type="term" value="F:metal ion binding"/>
    <property type="evidence" value="ECO:0007669"/>
    <property type="project" value="UniProtKB-KW"/>
</dbReference>
<dbReference type="Gene3D" id="3.40.630.10">
    <property type="entry name" value="Zn peptidases"/>
    <property type="match status" value="1"/>
</dbReference>
<dbReference type="FunFam" id="3.30.70.360:FF:000001">
    <property type="entry name" value="N-acetyldiaminopimelate deacetylase"/>
    <property type="match status" value="1"/>
</dbReference>
<feature type="binding site" evidence="2">
    <location>
        <position position="364"/>
    </location>
    <ligand>
        <name>Mn(2+)</name>
        <dbReference type="ChEBI" id="CHEBI:29035"/>
        <label>2</label>
    </ligand>
</feature>
<dbReference type="SUPFAM" id="SSF55031">
    <property type="entry name" value="Bacterial exopeptidase dimerisation domain"/>
    <property type="match status" value="1"/>
</dbReference>
<dbReference type="InterPro" id="IPR011650">
    <property type="entry name" value="Peptidase_M20_dimer"/>
</dbReference>
<feature type="binding site" evidence="2">
    <location>
        <position position="164"/>
    </location>
    <ligand>
        <name>Mn(2+)</name>
        <dbReference type="ChEBI" id="CHEBI:29035"/>
        <label>2</label>
    </ligand>
</feature>
<feature type="binding site" evidence="2">
    <location>
        <position position="137"/>
    </location>
    <ligand>
        <name>Mn(2+)</name>
        <dbReference type="ChEBI" id="CHEBI:29035"/>
        <label>2</label>
    </ligand>
</feature>
<protein>
    <submittedName>
        <fullName evidence="4">Amidohydrolase</fullName>
    </submittedName>
</protein>
<evidence type="ECO:0000313" key="5">
    <source>
        <dbReference type="Proteomes" id="UP000823934"/>
    </source>
</evidence>
<name>A0A9D1Q7C7_9GAMM</name>
<dbReference type="InterPro" id="IPR017439">
    <property type="entry name" value="Amidohydrolase"/>
</dbReference>
<dbReference type="Proteomes" id="UP000823934">
    <property type="component" value="Unassembled WGS sequence"/>
</dbReference>
<organism evidence="4 5">
    <name type="scientific">Candidatus Ignatzschineria merdigallinarum</name>
    <dbReference type="NCBI Taxonomy" id="2838621"/>
    <lineage>
        <taxon>Bacteria</taxon>
        <taxon>Pseudomonadati</taxon>
        <taxon>Pseudomonadota</taxon>
        <taxon>Gammaproteobacteria</taxon>
        <taxon>Cardiobacteriales</taxon>
        <taxon>Ignatzschineriaceae</taxon>
        <taxon>Ignatzschineria</taxon>
    </lineage>
</organism>
<proteinExistence type="predicted"/>
<dbReference type="GO" id="GO:0050118">
    <property type="term" value="F:N-acetyldiaminopimelate deacetylase activity"/>
    <property type="evidence" value="ECO:0007669"/>
    <property type="project" value="UniProtKB-ARBA"/>
</dbReference>
<dbReference type="EMBL" id="DXHP01000200">
    <property type="protein sequence ID" value="HIW07506.1"/>
    <property type="molecule type" value="Genomic_DNA"/>
</dbReference>
<evidence type="ECO:0000259" key="3">
    <source>
        <dbReference type="Pfam" id="PF07687"/>
    </source>
</evidence>
<reference evidence="4" key="2">
    <citation type="submission" date="2021-04" db="EMBL/GenBank/DDBJ databases">
        <authorList>
            <person name="Gilroy R."/>
        </authorList>
    </citation>
    <scope>NUCLEOTIDE SEQUENCE</scope>
    <source>
        <strain evidence="4">CHK160-9182</strain>
    </source>
</reference>
<accession>A0A9D1Q7C7</accession>
<dbReference type="Pfam" id="PF07687">
    <property type="entry name" value="M20_dimer"/>
    <property type="match status" value="1"/>
</dbReference>